<evidence type="ECO:0000313" key="2">
    <source>
        <dbReference type="Proteomes" id="UP001237642"/>
    </source>
</evidence>
<accession>A0AAD8J7Z0</accession>
<dbReference type="EMBL" id="JAUIZM010000002">
    <property type="protein sequence ID" value="KAK1398549.1"/>
    <property type="molecule type" value="Genomic_DNA"/>
</dbReference>
<sequence length="200" mass="22182">MASWGDNLQEMEENFAMISLDEEEQGGITYEENAGELSEIDTHPRRRSHSIGSRWLRMGGAVQFSNKEEDKSENSGTEIVANEIRKGEKSGLIVENTRQDKVIDTGVNQGGKQIDGVIVNANLAVKGQDNKIQNTNTVTEGDNIVLVVNDPKRRRMDQDNGLLDHNTVDMDTQTSPHEIEVQNQKNGLLAGAAWQVRHSS</sequence>
<dbReference type="AlphaFoldDB" id="A0AAD8J7Z0"/>
<reference evidence="1" key="2">
    <citation type="submission" date="2023-05" db="EMBL/GenBank/DDBJ databases">
        <authorList>
            <person name="Schelkunov M.I."/>
        </authorList>
    </citation>
    <scope>NUCLEOTIDE SEQUENCE</scope>
    <source>
        <strain evidence="1">Hsosn_3</strain>
        <tissue evidence="1">Leaf</tissue>
    </source>
</reference>
<dbReference type="Proteomes" id="UP001237642">
    <property type="component" value="Unassembled WGS sequence"/>
</dbReference>
<proteinExistence type="predicted"/>
<keyword evidence="2" id="KW-1185">Reference proteome</keyword>
<protein>
    <submittedName>
        <fullName evidence="1">Uncharacterized protein</fullName>
    </submittedName>
</protein>
<evidence type="ECO:0000313" key="1">
    <source>
        <dbReference type="EMBL" id="KAK1398549.1"/>
    </source>
</evidence>
<name>A0AAD8J7Z0_9APIA</name>
<comment type="caution">
    <text evidence="1">The sequence shown here is derived from an EMBL/GenBank/DDBJ whole genome shotgun (WGS) entry which is preliminary data.</text>
</comment>
<organism evidence="1 2">
    <name type="scientific">Heracleum sosnowskyi</name>
    <dbReference type="NCBI Taxonomy" id="360622"/>
    <lineage>
        <taxon>Eukaryota</taxon>
        <taxon>Viridiplantae</taxon>
        <taxon>Streptophyta</taxon>
        <taxon>Embryophyta</taxon>
        <taxon>Tracheophyta</taxon>
        <taxon>Spermatophyta</taxon>
        <taxon>Magnoliopsida</taxon>
        <taxon>eudicotyledons</taxon>
        <taxon>Gunneridae</taxon>
        <taxon>Pentapetalae</taxon>
        <taxon>asterids</taxon>
        <taxon>campanulids</taxon>
        <taxon>Apiales</taxon>
        <taxon>Apiaceae</taxon>
        <taxon>Apioideae</taxon>
        <taxon>apioid superclade</taxon>
        <taxon>Tordylieae</taxon>
        <taxon>Tordyliinae</taxon>
        <taxon>Heracleum</taxon>
    </lineage>
</organism>
<reference evidence="1" key="1">
    <citation type="submission" date="2023-02" db="EMBL/GenBank/DDBJ databases">
        <title>Genome of toxic invasive species Heracleum sosnowskyi carries increased number of genes despite the absence of recent whole-genome duplications.</title>
        <authorList>
            <person name="Schelkunov M."/>
            <person name="Shtratnikova V."/>
            <person name="Makarenko M."/>
            <person name="Klepikova A."/>
            <person name="Omelchenko D."/>
            <person name="Novikova G."/>
            <person name="Obukhova E."/>
            <person name="Bogdanov V."/>
            <person name="Penin A."/>
            <person name="Logacheva M."/>
        </authorList>
    </citation>
    <scope>NUCLEOTIDE SEQUENCE</scope>
    <source>
        <strain evidence="1">Hsosn_3</strain>
        <tissue evidence="1">Leaf</tissue>
    </source>
</reference>
<gene>
    <name evidence="1" type="ORF">POM88_008412</name>
</gene>